<proteinExistence type="inferred from homology"/>
<dbReference type="STRING" id="554055.A0A2P6VBN7"/>
<evidence type="ECO:0000259" key="5">
    <source>
        <dbReference type="SMART" id="SM00839"/>
    </source>
</evidence>
<evidence type="ECO:0000313" key="7">
    <source>
        <dbReference type="Proteomes" id="UP000239649"/>
    </source>
</evidence>
<dbReference type="PANTHER" id="PTHR43571:SF1">
    <property type="entry name" value="NADP-SPECIFIC GLUTAMATE DEHYDROGENASE 1-RELATED"/>
    <property type="match status" value="1"/>
</dbReference>
<dbReference type="SUPFAM" id="SSF51735">
    <property type="entry name" value="NAD(P)-binding Rossmann-fold domains"/>
    <property type="match status" value="1"/>
</dbReference>
<dbReference type="Pfam" id="PF00208">
    <property type="entry name" value="ELFV_dehydrog"/>
    <property type="match status" value="1"/>
</dbReference>
<keyword evidence="7" id="KW-1185">Reference proteome</keyword>
<dbReference type="SMART" id="SM00839">
    <property type="entry name" value="ELFV_dehydrog"/>
    <property type="match status" value="1"/>
</dbReference>
<dbReference type="GO" id="GO:0006537">
    <property type="term" value="P:glutamate biosynthetic process"/>
    <property type="evidence" value="ECO:0007669"/>
    <property type="project" value="TreeGrafter"/>
</dbReference>
<dbReference type="PRINTS" id="PR00082">
    <property type="entry name" value="GLFDHDRGNASE"/>
</dbReference>
<dbReference type="FunFam" id="3.40.50.720:FF:000030">
    <property type="entry name" value="Glutamate dehydrogenase"/>
    <property type="match status" value="1"/>
</dbReference>
<keyword evidence="3 4" id="KW-0560">Oxidoreductase</keyword>
<dbReference type="PROSITE" id="PS00074">
    <property type="entry name" value="GLFV_DEHYDROGENASE"/>
    <property type="match status" value="1"/>
</dbReference>
<dbReference type="Gene3D" id="3.40.50.720">
    <property type="entry name" value="NAD(P)-binding Rossmann-like Domain"/>
    <property type="match status" value="1"/>
</dbReference>
<dbReference type="GO" id="GO:0005829">
    <property type="term" value="C:cytosol"/>
    <property type="evidence" value="ECO:0007669"/>
    <property type="project" value="TreeGrafter"/>
</dbReference>
<dbReference type="InterPro" id="IPR006095">
    <property type="entry name" value="Glu/Leu/Phe/Val/Trp_DH"/>
</dbReference>
<dbReference type="Proteomes" id="UP000239649">
    <property type="component" value="Unassembled WGS sequence"/>
</dbReference>
<dbReference type="OrthoDB" id="6718861at2759"/>
<accession>A0A2P6VBN7</accession>
<dbReference type="SUPFAM" id="SSF53223">
    <property type="entry name" value="Aminoacid dehydrogenase-like, N-terminal domain"/>
    <property type="match status" value="1"/>
</dbReference>
<dbReference type="InterPro" id="IPR006097">
    <property type="entry name" value="Glu/Leu/Phe/Val/Trp_DH_dimer"/>
</dbReference>
<dbReference type="FunFam" id="1.10.285.10:FF:000001">
    <property type="entry name" value="Glutamate dehydrogenase"/>
    <property type="match status" value="1"/>
</dbReference>
<protein>
    <recommendedName>
        <fullName evidence="2">glutamate dehydrogenase (NADP(+))</fullName>
        <ecNumber evidence="2">1.4.1.4</ecNumber>
    </recommendedName>
</protein>
<dbReference type="CDD" id="cd05313">
    <property type="entry name" value="NAD_bind_2_Glu_DH"/>
    <property type="match status" value="1"/>
</dbReference>
<dbReference type="GO" id="GO:0004354">
    <property type="term" value="F:glutamate dehydrogenase (NADP+) activity"/>
    <property type="evidence" value="ECO:0007669"/>
    <property type="project" value="UniProtKB-EC"/>
</dbReference>
<name>A0A2P6VBN7_9CHLO</name>
<feature type="domain" description="Glutamate/phenylalanine/leucine/valine/L-tryptophan dehydrogenase C-terminal" evidence="5">
    <location>
        <begin position="282"/>
        <end position="528"/>
    </location>
</feature>
<evidence type="ECO:0000313" key="6">
    <source>
        <dbReference type="EMBL" id="PSC71496.1"/>
    </source>
</evidence>
<dbReference type="Pfam" id="PF02812">
    <property type="entry name" value="ELFV_dehydrog_N"/>
    <property type="match status" value="1"/>
</dbReference>
<evidence type="ECO:0000256" key="3">
    <source>
        <dbReference type="ARBA" id="ARBA00023002"/>
    </source>
</evidence>
<dbReference type="InterPro" id="IPR033922">
    <property type="entry name" value="NAD_bind_Glu_DH"/>
</dbReference>
<comment type="similarity">
    <text evidence="1 4">Belongs to the Glu/Leu/Phe/Val dehydrogenases family.</text>
</comment>
<dbReference type="PANTHER" id="PTHR43571">
    <property type="entry name" value="NADP-SPECIFIC GLUTAMATE DEHYDROGENASE 1-RELATED"/>
    <property type="match status" value="1"/>
</dbReference>
<gene>
    <name evidence="6" type="ORF">C2E20_5129</name>
</gene>
<dbReference type="InterPro" id="IPR036291">
    <property type="entry name" value="NAD(P)-bd_dom_sf"/>
</dbReference>
<dbReference type="Gene3D" id="3.40.50.10860">
    <property type="entry name" value="Leucine Dehydrogenase, chain A, domain 1"/>
    <property type="match status" value="1"/>
</dbReference>
<evidence type="ECO:0000256" key="1">
    <source>
        <dbReference type="ARBA" id="ARBA00006382"/>
    </source>
</evidence>
<dbReference type="InterPro" id="IPR033524">
    <property type="entry name" value="Glu/Leu/Phe/Val_DH_AS"/>
</dbReference>
<dbReference type="FunFam" id="3.40.50.10860:FF:000002">
    <property type="entry name" value="Glutamate dehydrogenase"/>
    <property type="match status" value="1"/>
</dbReference>
<dbReference type="Gene3D" id="1.10.285.10">
    <property type="entry name" value="Glutamate Dehydrogenase, chain A, domain 3"/>
    <property type="match status" value="2"/>
</dbReference>
<dbReference type="EMBL" id="LHPF02000014">
    <property type="protein sequence ID" value="PSC71496.1"/>
    <property type="molecule type" value="Genomic_DNA"/>
</dbReference>
<dbReference type="EC" id="1.4.1.4" evidence="2"/>
<organism evidence="6 7">
    <name type="scientific">Micractinium conductrix</name>
    <dbReference type="NCBI Taxonomy" id="554055"/>
    <lineage>
        <taxon>Eukaryota</taxon>
        <taxon>Viridiplantae</taxon>
        <taxon>Chlorophyta</taxon>
        <taxon>core chlorophytes</taxon>
        <taxon>Trebouxiophyceae</taxon>
        <taxon>Chlorellales</taxon>
        <taxon>Chlorellaceae</taxon>
        <taxon>Chlorella clade</taxon>
        <taxon>Micractinium</taxon>
    </lineage>
</organism>
<comment type="caution">
    <text evidence="6">The sequence shown here is derived from an EMBL/GenBank/DDBJ whole genome shotgun (WGS) entry which is preliminary data.</text>
</comment>
<sequence>MQTVAARAPLASVAPQDQPARRNARRCLRVVASAQRDVSAKAFSIEEQISAMDATTGDFTALHKAVKQMAVKAGAEGLIHNITNPELREVLTELFKKYPDQHEFLQVVREVAVSLQPVFDKRPELLPIFKQIAEPEHVITCRVSWVDDAGSLQVNRGFRVQYSSAIGPYKGGLPFHPSVNLSIMKFLVFEHIFKNSLTTLLMGGGKGGSDFDPKGKSDAEVMRFCQSFMTELHRHISYVQDVPAGDIGVGAREIGYLFGQYKRITKNYTGVLTGKGQQYGGSEIRPEATGYGAVLFVENVLRGKGDTLKGKLCVVSGAGNVAQFCAELLLEKGATVLSLSDSQVCQGYIYKPKGFTREQVDQVMAMKKKDNGSHMLDYKSDTVLYVGDGRKPWEINTEIDIAFPCATQNEIPEEDTELLIRHGCKYVVEGANMPSTNEAIHMYNQAGIVYCPGKAANAGGVAVSGLEMSQNRLGLNWTREEVKEKLERIMGDIYDASMAASKEYGVDLAAGANIAGFLKVAEAVKAQGAV</sequence>
<evidence type="ECO:0000256" key="2">
    <source>
        <dbReference type="ARBA" id="ARBA00012907"/>
    </source>
</evidence>
<reference evidence="6 7" key="1">
    <citation type="journal article" date="2018" name="Plant J.">
        <title>Genome sequences of Chlorella sorokiniana UTEX 1602 and Micractinium conductrix SAG 241.80: implications to maltose excretion by a green alga.</title>
        <authorList>
            <person name="Arriola M.B."/>
            <person name="Velmurugan N."/>
            <person name="Zhang Y."/>
            <person name="Plunkett M.H."/>
            <person name="Hondzo H."/>
            <person name="Barney B.M."/>
        </authorList>
    </citation>
    <scope>NUCLEOTIDE SEQUENCE [LARGE SCALE GENOMIC DNA]</scope>
    <source>
        <strain evidence="6 7">SAG 241.80</strain>
    </source>
</reference>
<dbReference type="AlphaFoldDB" id="A0A2P6VBN7"/>
<evidence type="ECO:0000256" key="4">
    <source>
        <dbReference type="RuleBase" id="RU004417"/>
    </source>
</evidence>
<dbReference type="InterPro" id="IPR046346">
    <property type="entry name" value="Aminoacid_DH-like_N_sf"/>
</dbReference>
<dbReference type="InterPro" id="IPR050724">
    <property type="entry name" value="Glu_Leu_Phe_Val_DH"/>
</dbReference>
<dbReference type="InterPro" id="IPR006096">
    <property type="entry name" value="Glu/Leu/Phe/Val/Trp_DH_C"/>
</dbReference>
<dbReference type="NCBIfam" id="NF006929">
    <property type="entry name" value="PRK09414.1"/>
    <property type="match status" value="1"/>
</dbReference>